<evidence type="ECO:0000313" key="4">
    <source>
        <dbReference type="Proteomes" id="UP000823388"/>
    </source>
</evidence>
<evidence type="ECO:0008006" key="5">
    <source>
        <dbReference type="Google" id="ProtNLM"/>
    </source>
</evidence>
<feature type="region of interest" description="Disordered" evidence="1">
    <location>
        <begin position="38"/>
        <end position="96"/>
    </location>
</feature>
<evidence type="ECO:0000313" key="3">
    <source>
        <dbReference type="EMBL" id="KAG2544555.1"/>
    </source>
</evidence>
<feature type="chain" id="PRO_5035819562" description="Anther-specific protein BCP1" evidence="2">
    <location>
        <begin position="29"/>
        <end position="125"/>
    </location>
</feature>
<keyword evidence="4" id="KW-1185">Reference proteome</keyword>
<evidence type="ECO:0000256" key="1">
    <source>
        <dbReference type="SAM" id="MobiDB-lite"/>
    </source>
</evidence>
<organism evidence="3 4">
    <name type="scientific">Panicum virgatum</name>
    <name type="common">Blackwell switchgrass</name>
    <dbReference type="NCBI Taxonomy" id="38727"/>
    <lineage>
        <taxon>Eukaryota</taxon>
        <taxon>Viridiplantae</taxon>
        <taxon>Streptophyta</taxon>
        <taxon>Embryophyta</taxon>
        <taxon>Tracheophyta</taxon>
        <taxon>Spermatophyta</taxon>
        <taxon>Magnoliopsida</taxon>
        <taxon>Liliopsida</taxon>
        <taxon>Poales</taxon>
        <taxon>Poaceae</taxon>
        <taxon>PACMAD clade</taxon>
        <taxon>Panicoideae</taxon>
        <taxon>Panicodae</taxon>
        <taxon>Paniceae</taxon>
        <taxon>Panicinae</taxon>
        <taxon>Panicum</taxon>
        <taxon>Panicum sect. Hiantes</taxon>
    </lineage>
</organism>
<evidence type="ECO:0000256" key="2">
    <source>
        <dbReference type="SAM" id="SignalP"/>
    </source>
</evidence>
<comment type="caution">
    <text evidence="3">The sequence shown here is derived from an EMBL/GenBank/DDBJ whole genome shotgun (WGS) entry which is preliminary data.</text>
</comment>
<protein>
    <recommendedName>
        <fullName evidence="5">Anther-specific protein BCP1</fullName>
    </recommendedName>
</protein>
<keyword evidence="2" id="KW-0732">Signal</keyword>
<accession>A0A8T0N694</accession>
<gene>
    <name evidence="3" type="ORF">PVAP13_9KG009500</name>
</gene>
<dbReference type="AlphaFoldDB" id="A0A8T0N694"/>
<feature type="signal peptide" evidence="2">
    <location>
        <begin position="1"/>
        <end position="28"/>
    </location>
</feature>
<sequence>MAAHRELLLLLLLLAAAVIAALAAVASADDAKPTILTPVAQTPLGSFDGDTPASDNDSVEDDDDAAPVGAPTGATMTEPKPELPSPPGTEATAGGAAASGAAADLGVLAARVGAVAAVAAGVFAF</sequence>
<dbReference type="Proteomes" id="UP000823388">
    <property type="component" value="Chromosome 9K"/>
</dbReference>
<reference evidence="3" key="1">
    <citation type="submission" date="2020-05" db="EMBL/GenBank/DDBJ databases">
        <title>WGS assembly of Panicum virgatum.</title>
        <authorList>
            <person name="Lovell J.T."/>
            <person name="Jenkins J."/>
            <person name="Shu S."/>
            <person name="Juenger T.E."/>
            <person name="Schmutz J."/>
        </authorList>
    </citation>
    <scope>NUCLEOTIDE SEQUENCE</scope>
    <source>
        <strain evidence="3">AP13</strain>
    </source>
</reference>
<dbReference type="EMBL" id="CM029053">
    <property type="protein sequence ID" value="KAG2544555.1"/>
    <property type="molecule type" value="Genomic_DNA"/>
</dbReference>
<proteinExistence type="predicted"/>
<name>A0A8T0N694_PANVG</name>